<evidence type="ECO:0000313" key="6">
    <source>
        <dbReference type="EMBL" id="SHH56233.1"/>
    </source>
</evidence>
<keyword evidence="4 5" id="KW-0472">Membrane</keyword>
<evidence type="ECO:0000256" key="4">
    <source>
        <dbReference type="ARBA" id="ARBA00023136"/>
    </source>
</evidence>
<comment type="subcellular location">
    <subcellularLocation>
        <location evidence="1">Membrane</location>
        <topology evidence="1">Multi-pass membrane protein</topology>
    </subcellularLocation>
</comment>
<proteinExistence type="predicted"/>
<feature type="transmembrane region" description="Helical" evidence="5">
    <location>
        <begin position="102"/>
        <end position="122"/>
    </location>
</feature>
<evidence type="ECO:0000313" key="7">
    <source>
        <dbReference type="Proteomes" id="UP000190675"/>
    </source>
</evidence>
<name>A0A1M5U0Q8_9BRAD</name>
<dbReference type="EMBL" id="LT670818">
    <property type="protein sequence ID" value="SHH56233.1"/>
    <property type="molecule type" value="Genomic_DNA"/>
</dbReference>
<protein>
    <submittedName>
        <fullName evidence="6">DoxX-like family protein</fullName>
    </submittedName>
</protein>
<dbReference type="OrthoDB" id="9811373at2"/>
<keyword evidence="3 5" id="KW-1133">Transmembrane helix</keyword>
<feature type="transmembrane region" description="Helical" evidence="5">
    <location>
        <begin position="12"/>
        <end position="31"/>
    </location>
</feature>
<sequence>MTTKSQTATSARSMIWIGWIMSGIVVVFLLFDGVTKLMMITPVVNATVGIGYPVDVIRPLGIICLACAILYAIPRTAVLGAILLTGFLGGAVASKVRLEDPLFSQVLFGVYVGVLAWGGLYLRDGRLRALLPLRRAPTT</sequence>
<dbReference type="GO" id="GO:0016020">
    <property type="term" value="C:membrane"/>
    <property type="evidence" value="ECO:0007669"/>
    <property type="project" value="UniProtKB-SubCell"/>
</dbReference>
<evidence type="ECO:0000256" key="1">
    <source>
        <dbReference type="ARBA" id="ARBA00004141"/>
    </source>
</evidence>
<gene>
    <name evidence="6" type="ORF">SAMN05444169_8088</name>
</gene>
<dbReference type="AlphaFoldDB" id="A0A1M5U0Q8"/>
<dbReference type="InterPro" id="IPR032808">
    <property type="entry name" value="DoxX"/>
</dbReference>
<evidence type="ECO:0000256" key="3">
    <source>
        <dbReference type="ARBA" id="ARBA00022989"/>
    </source>
</evidence>
<evidence type="ECO:0000256" key="5">
    <source>
        <dbReference type="SAM" id="Phobius"/>
    </source>
</evidence>
<dbReference type="Proteomes" id="UP000190675">
    <property type="component" value="Chromosome I"/>
</dbReference>
<keyword evidence="2 5" id="KW-0812">Transmembrane</keyword>
<accession>A0A1M5U0Q8</accession>
<evidence type="ECO:0000256" key="2">
    <source>
        <dbReference type="ARBA" id="ARBA00022692"/>
    </source>
</evidence>
<organism evidence="6 7">
    <name type="scientific">Bradyrhizobium erythrophlei</name>
    <dbReference type="NCBI Taxonomy" id="1437360"/>
    <lineage>
        <taxon>Bacteria</taxon>
        <taxon>Pseudomonadati</taxon>
        <taxon>Pseudomonadota</taxon>
        <taxon>Alphaproteobacteria</taxon>
        <taxon>Hyphomicrobiales</taxon>
        <taxon>Nitrobacteraceae</taxon>
        <taxon>Bradyrhizobium</taxon>
    </lineage>
</organism>
<dbReference type="Pfam" id="PF13564">
    <property type="entry name" value="DoxX_2"/>
    <property type="match status" value="1"/>
</dbReference>
<feature type="transmembrane region" description="Helical" evidence="5">
    <location>
        <begin position="78"/>
        <end position="96"/>
    </location>
</feature>
<feature type="transmembrane region" description="Helical" evidence="5">
    <location>
        <begin position="51"/>
        <end position="71"/>
    </location>
</feature>
<reference evidence="6 7" key="1">
    <citation type="submission" date="2016-11" db="EMBL/GenBank/DDBJ databases">
        <authorList>
            <person name="Jaros S."/>
            <person name="Januszkiewicz K."/>
            <person name="Wedrychowicz H."/>
        </authorList>
    </citation>
    <scope>NUCLEOTIDE SEQUENCE [LARGE SCALE GENOMIC DNA]</scope>
    <source>
        <strain evidence="6 7">GAS242</strain>
    </source>
</reference>